<comment type="caution">
    <text evidence="1">The sequence shown here is derived from an EMBL/GenBank/DDBJ whole genome shotgun (WGS) entry which is preliminary data.</text>
</comment>
<protein>
    <submittedName>
        <fullName evidence="1">Uncharacterized protein</fullName>
    </submittedName>
</protein>
<evidence type="ECO:0000313" key="1">
    <source>
        <dbReference type="EMBL" id="KAJ3499389.1"/>
    </source>
</evidence>
<name>A0ACC1R6P6_9HYPO</name>
<keyword evidence="2" id="KW-1185">Reference proteome</keyword>
<gene>
    <name evidence="1" type="ORF">NLG97_g379</name>
</gene>
<evidence type="ECO:0000313" key="2">
    <source>
        <dbReference type="Proteomes" id="UP001148737"/>
    </source>
</evidence>
<reference evidence="1" key="1">
    <citation type="submission" date="2022-07" db="EMBL/GenBank/DDBJ databases">
        <title>Genome Sequence of Lecanicillium saksenae.</title>
        <authorList>
            <person name="Buettner E."/>
        </authorList>
    </citation>
    <scope>NUCLEOTIDE SEQUENCE</scope>
    <source>
        <strain evidence="1">VT-O1</strain>
    </source>
</reference>
<organism evidence="1 2">
    <name type="scientific">Lecanicillium saksenae</name>
    <dbReference type="NCBI Taxonomy" id="468837"/>
    <lineage>
        <taxon>Eukaryota</taxon>
        <taxon>Fungi</taxon>
        <taxon>Dikarya</taxon>
        <taxon>Ascomycota</taxon>
        <taxon>Pezizomycotina</taxon>
        <taxon>Sordariomycetes</taxon>
        <taxon>Hypocreomycetidae</taxon>
        <taxon>Hypocreales</taxon>
        <taxon>Cordycipitaceae</taxon>
        <taxon>Lecanicillium</taxon>
    </lineage>
</organism>
<accession>A0ACC1R6P6</accession>
<dbReference type="Proteomes" id="UP001148737">
    <property type="component" value="Unassembled WGS sequence"/>
</dbReference>
<proteinExistence type="predicted"/>
<dbReference type="EMBL" id="JANAKD010000012">
    <property type="protein sequence ID" value="KAJ3499389.1"/>
    <property type="molecule type" value="Genomic_DNA"/>
</dbReference>
<sequence length="117" mass="12392">MPSFSSVLASCLVGVYSATGVLAGKASYYTPDGGTGACGKKLKNNDMILALPKAAYAGGKNCHKTVSVTYKGKTLKGKVEDLCPECPSDQVDLSEGWFKQFAPTSQGILHDLTWKLE</sequence>